<proteinExistence type="predicted"/>
<name>A0AA47E4G2_9GAMM</name>
<feature type="chain" id="PRO_5041428920" description="Efflux transporter periplasmic adaptor subunit" evidence="1">
    <location>
        <begin position="25"/>
        <end position="42"/>
    </location>
</feature>
<evidence type="ECO:0008006" key="4">
    <source>
        <dbReference type="Google" id="ProtNLM"/>
    </source>
</evidence>
<accession>A0AA47E4G2</accession>
<evidence type="ECO:0000256" key="1">
    <source>
        <dbReference type="SAM" id="SignalP"/>
    </source>
</evidence>
<keyword evidence="1" id="KW-0732">Signal</keyword>
<feature type="signal peptide" evidence="1">
    <location>
        <begin position="1"/>
        <end position="24"/>
    </location>
</feature>
<protein>
    <recommendedName>
        <fullName evidence="4">Efflux transporter periplasmic adaptor subunit</fullName>
    </recommendedName>
</protein>
<sequence length="42" mass="4394">MTNSITLSRSLLLVCLLGLLSACGGSEPETQAEVESHGHSHD</sequence>
<dbReference type="RefSeq" id="WP_255342263.1">
    <property type="nucleotide sequence ID" value="NZ_CP045416.1"/>
</dbReference>
<gene>
    <name evidence="2" type="ORF">OSV15_07380</name>
</gene>
<dbReference type="AlphaFoldDB" id="A0AA47E4G2"/>
<reference evidence="2" key="1">
    <citation type="submission" date="2022-11" db="EMBL/GenBank/DDBJ databases">
        <title>Genomic of Pseudomonas TF18.</title>
        <authorList>
            <person name="Liu T."/>
        </authorList>
    </citation>
    <scope>NUCLEOTIDE SEQUENCE</scope>
    <source>
        <strain evidence="2">TF18</strain>
    </source>
</reference>
<evidence type="ECO:0000313" key="2">
    <source>
        <dbReference type="EMBL" id="WAE53987.1"/>
    </source>
</evidence>
<evidence type="ECO:0000313" key="3">
    <source>
        <dbReference type="Proteomes" id="UP001164632"/>
    </source>
</evidence>
<dbReference type="EMBL" id="CP113257">
    <property type="protein sequence ID" value="WAE53987.1"/>
    <property type="molecule type" value="Genomic_DNA"/>
</dbReference>
<dbReference type="Proteomes" id="UP001164632">
    <property type="component" value="Chromosome"/>
</dbReference>
<organism evidence="2 3">
    <name type="scientific">Stutzerimonas frequens</name>
    <dbReference type="NCBI Taxonomy" id="2968969"/>
    <lineage>
        <taxon>Bacteria</taxon>
        <taxon>Pseudomonadati</taxon>
        <taxon>Pseudomonadota</taxon>
        <taxon>Gammaproteobacteria</taxon>
        <taxon>Pseudomonadales</taxon>
        <taxon>Pseudomonadaceae</taxon>
        <taxon>Stutzerimonas</taxon>
    </lineage>
</organism>